<gene>
    <name evidence="2" type="ORF">J7T54_002478</name>
</gene>
<dbReference type="EMBL" id="JAGIXG020000024">
    <property type="protein sequence ID" value="KAI6781122.1"/>
    <property type="molecule type" value="Genomic_DNA"/>
</dbReference>
<dbReference type="AlphaFoldDB" id="A0A9P9Y087"/>
<keyword evidence="1" id="KW-0732">Signal</keyword>
<evidence type="ECO:0000313" key="2">
    <source>
        <dbReference type="EMBL" id="KAI6781122.1"/>
    </source>
</evidence>
<feature type="chain" id="PRO_5040175478" evidence="1">
    <location>
        <begin position="20"/>
        <end position="261"/>
    </location>
</feature>
<reference evidence="2" key="2">
    <citation type="submission" date="2022-07" db="EMBL/GenBank/DDBJ databases">
        <authorList>
            <person name="Goncalves M.F.M."/>
            <person name="Hilario S."/>
            <person name="Van De Peer Y."/>
            <person name="Esteves A.C."/>
            <person name="Alves A."/>
        </authorList>
    </citation>
    <scope>NUCLEOTIDE SEQUENCE</scope>
    <source>
        <strain evidence="2">MUM 19.33</strain>
    </source>
</reference>
<name>A0A9P9Y087_9HYPO</name>
<comment type="caution">
    <text evidence="2">The sequence shown here is derived from an EMBL/GenBank/DDBJ whole genome shotgun (WGS) entry which is preliminary data.</text>
</comment>
<dbReference type="OrthoDB" id="3434269at2759"/>
<dbReference type="GeneID" id="75828990"/>
<protein>
    <submittedName>
        <fullName evidence="2">Uncharacterized protein</fullName>
    </submittedName>
</protein>
<dbReference type="RefSeq" id="XP_051361978.1">
    <property type="nucleotide sequence ID" value="XM_051506631.1"/>
</dbReference>
<reference evidence="2" key="1">
    <citation type="journal article" date="2021" name="J Fungi (Basel)">
        <title>Genomic and Metabolomic Analyses of the Marine Fungus Emericellopsis cladophorae: Insights into Saltwater Adaptability Mechanisms and Its Biosynthetic Potential.</title>
        <authorList>
            <person name="Goncalves M.F.M."/>
            <person name="Hilario S."/>
            <person name="Van de Peer Y."/>
            <person name="Esteves A.C."/>
            <person name="Alves A."/>
        </authorList>
    </citation>
    <scope>NUCLEOTIDE SEQUENCE</scope>
    <source>
        <strain evidence="2">MUM 19.33</strain>
    </source>
</reference>
<evidence type="ECO:0000256" key="1">
    <source>
        <dbReference type="SAM" id="SignalP"/>
    </source>
</evidence>
<proteinExistence type="predicted"/>
<dbReference type="Proteomes" id="UP001055219">
    <property type="component" value="Unassembled WGS sequence"/>
</dbReference>
<accession>A0A9P9Y087</accession>
<keyword evidence="3" id="KW-1185">Reference proteome</keyword>
<organism evidence="2 3">
    <name type="scientific">Emericellopsis cladophorae</name>
    <dbReference type="NCBI Taxonomy" id="2686198"/>
    <lineage>
        <taxon>Eukaryota</taxon>
        <taxon>Fungi</taxon>
        <taxon>Dikarya</taxon>
        <taxon>Ascomycota</taxon>
        <taxon>Pezizomycotina</taxon>
        <taxon>Sordariomycetes</taxon>
        <taxon>Hypocreomycetidae</taxon>
        <taxon>Hypocreales</taxon>
        <taxon>Bionectriaceae</taxon>
        <taxon>Emericellopsis</taxon>
    </lineage>
</organism>
<evidence type="ECO:0000313" key="3">
    <source>
        <dbReference type="Proteomes" id="UP001055219"/>
    </source>
</evidence>
<sequence length="261" mass="28994">MKAFTTLLGVLALIQPCLSSDAAEAAEILYFYTVYDLDVKVWGPGHGYVAPDCEGKSLPDGECTLDEFINFIRFGDASSDESYYDLEAGFQFVPGAAAAVVLALRDIVQSWDILTSKVVEKRKTTVGLWDDLAQIIDKDHERAKKRNIGVTRHLTNAATVLGAVVDFRQAALSENFVDHMKSQVKDVVWKTVNKESDYLNAGYNKLKWQATVKANPDLKNPKTDMYKNVIKAVKGFDQLEGTMHDKTMAINAANSFKTCLR</sequence>
<feature type="signal peptide" evidence="1">
    <location>
        <begin position="1"/>
        <end position="19"/>
    </location>
</feature>